<reference evidence="2 3" key="1">
    <citation type="submission" date="2019-10" db="EMBL/GenBank/DDBJ databases">
        <title>Description of Paenibacillus choica sp. nov.</title>
        <authorList>
            <person name="Carlier A."/>
            <person name="Qi S."/>
        </authorList>
    </citation>
    <scope>NUCLEOTIDE SEQUENCE [LARGE SCALE GENOMIC DNA]</scope>
    <source>
        <strain evidence="2 3">LMG 31460</strain>
    </source>
</reference>
<feature type="domain" description="Gamma-glutamylcyclotransferase AIG2-like" evidence="1">
    <location>
        <begin position="4"/>
        <end position="118"/>
    </location>
</feature>
<evidence type="ECO:0000259" key="1">
    <source>
        <dbReference type="Pfam" id="PF06094"/>
    </source>
</evidence>
<gene>
    <name evidence="2" type="ORF">GC102_18165</name>
</gene>
<dbReference type="Gene3D" id="3.10.490.10">
    <property type="entry name" value="Gamma-glutamyl cyclotransferase-like"/>
    <property type="match status" value="1"/>
</dbReference>
<dbReference type="EMBL" id="WHOC01000089">
    <property type="protein sequence ID" value="NOU87683.1"/>
    <property type="molecule type" value="Genomic_DNA"/>
</dbReference>
<dbReference type="InterPro" id="IPR036568">
    <property type="entry name" value="GGCT-like_sf"/>
</dbReference>
<dbReference type="RefSeq" id="WP_171690814.1">
    <property type="nucleotide sequence ID" value="NZ_WHOC01000089.1"/>
</dbReference>
<proteinExistence type="predicted"/>
<sequence length="126" mass="13986">MISVFVYGTLLAGESNHHVAAPFLISVQPGSIFGRLYDVGPYPALTLTEGDHKVIGEWFEVTEEGLQAMDILEGYNGPGASNEYERVWVSDVNGLREGWAYIWETISGLKEINSSSWRAYSAQKNK</sequence>
<dbReference type="Proteomes" id="UP000658690">
    <property type="component" value="Unassembled WGS sequence"/>
</dbReference>
<comment type="caution">
    <text evidence="2">The sequence shown here is derived from an EMBL/GenBank/DDBJ whole genome shotgun (WGS) entry which is preliminary data.</text>
</comment>
<accession>A0ABX1Z719</accession>
<dbReference type="CDD" id="cd06661">
    <property type="entry name" value="GGCT_like"/>
    <property type="match status" value="1"/>
</dbReference>
<protein>
    <submittedName>
        <fullName evidence="2">Gamma-glutamylcyclotransferase</fullName>
    </submittedName>
</protein>
<keyword evidence="3" id="KW-1185">Reference proteome</keyword>
<dbReference type="InterPro" id="IPR013024">
    <property type="entry name" value="GGCT-like"/>
</dbReference>
<organism evidence="2 3">
    <name type="scientific">Paenibacillus germinis</name>
    <dbReference type="NCBI Taxonomy" id="2654979"/>
    <lineage>
        <taxon>Bacteria</taxon>
        <taxon>Bacillati</taxon>
        <taxon>Bacillota</taxon>
        <taxon>Bacilli</taxon>
        <taxon>Bacillales</taxon>
        <taxon>Paenibacillaceae</taxon>
        <taxon>Paenibacillus</taxon>
    </lineage>
</organism>
<evidence type="ECO:0000313" key="3">
    <source>
        <dbReference type="Proteomes" id="UP000658690"/>
    </source>
</evidence>
<evidence type="ECO:0000313" key="2">
    <source>
        <dbReference type="EMBL" id="NOU87683.1"/>
    </source>
</evidence>
<dbReference type="Pfam" id="PF06094">
    <property type="entry name" value="GGACT"/>
    <property type="match status" value="1"/>
</dbReference>
<name>A0ABX1Z719_9BACL</name>
<dbReference type="SUPFAM" id="SSF110857">
    <property type="entry name" value="Gamma-glutamyl cyclotransferase-like"/>
    <property type="match status" value="1"/>
</dbReference>
<dbReference type="InterPro" id="IPR009288">
    <property type="entry name" value="AIG2-like_dom"/>
</dbReference>